<gene>
    <name evidence="3" type="ORF">GCM10007298_24480</name>
</gene>
<evidence type="ECO:0000313" key="3">
    <source>
        <dbReference type="EMBL" id="GGF27737.1"/>
    </source>
</evidence>
<organism evidence="3 4">
    <name type="scientific">Williamsia phyllosphaerae</name>
    <dbReference type="NCBI Taxonomy" id="885042"/>
    <lineage>
        <taxon>Bacteria</taxon>
        <taxon>Bacillati</taxon>
        <taxon>Actinomycetota</taxon>
        <taxon>Actinomycetes</taxon>
        <taxon>Mycobacteriales</taxon>
        <taxon>Nocardiaceae</taxon>
        <taxon>Williamsia</taxon>
    </lineage>
</organism>
<comment type="caution">
    <text evidence="3">The sequence shown here is derived from an EMBL/GenBank/DDBJ whole genome shotgun (WGS) entry which is preliminary data.</text>
</comment>
<protein>
    <recommendedName>
        <fullName evidence="2">Low molecular weight protein antigen 6 PH domain-containing protein</fullName>
    </recommendedName>
</protein>
<accession>A0ABQ1UWT7</accession>
<sequence length="140" mass="15396">MPESDQPTPAPVELPIQFRIQPMAYFGVFMMMVTAVILAGASLTYLGWTLVLPVLGGYWMYRIRTVVTVNGLRAVGTVRTREIPWDQLSGLSFPRWGAVRAVTTDSSRVRLPAIAFRDLPLLSAASAGRIPDPYAARSTD</sequence>
<dbReference type="InterPro" id="IPR019692">
    <property type="entry name" value="CFP-6_PH"/>
</dbReference>
<dbReference type="RefSeq" id="WP_188489947.1">
    <property type="nucleotide sequence ID" value="NZ_BMCS01000001.1"/>
</dbReference>
<feature type="domain" description="Low molecular weight protein antigen 6 PH" evidence="2">
    <location>
        <begin position="62"/>
        <end position="132"/>
    </location>
</feature>
<evidence type="ECO:0000313" key="4">
    <source>
        <dbReference type="Proteomes" id="UP000632454"/>
    </source>
</evidence>
<name>A0ABQ1UWT7_9NOCA</name>
<feature type="transmembrane region" description="Helical" evidence="1">
    <location>
        <begin position="24"/>
        <end position="55"/>
    </location>
</feature>
<evidence type="ECO:0000259" key="2">
    <source>
        <dbReference type="Pfam" id="PF10756"/>
    </source>
</evidence>
<keyword evidence="1" id="KW-1133">Transmembrane helix</keyword>
<keyword evidence="4" id="KW-1185">Reference proteome</keyword>
<dbReference type="Pfam" id="PF10756">
    <property type="entry name" value="bPH_6"/>
    <property type="match status" value="1"/>
</dbReference>
<dbReference type="Proteomes" id="UP000632454">
    <property type="component" value="Unassembled WGS sequence"/>
</dbReference>
<dbReference type="EMBL" id="BMCS01000001">
    <property type="protein sequence ID" value="GGF27737.1"/>
    <property type="molecule type" value="Genomic_DNA"/>
</dbReference>
<proteinExistence type="predicted"/>
<evidence type="ECO:0000256" key="1">
    <source>
        <dbReference type="SAM" id="Phobius"/>
    </source>
</evidence>
<keyword evidence="1" id="KW-0472">Membrane</keyword>
<reference evidence="4" key="1">
    <citation type="journal article" date="2019" name="Int. J. Syst. Evol. Microbiol.">
        <title>The Global Catalogue of Microorganisms (GCM) 10K type strain sequencing project: providing services to taxonomists for standard genome sequencing and annotation.</title>
        <authorList>
            <consortium name="The Broad Institute Genomics Platform"/>
            <consortium name="The Broad Institute Genome Sequencing Center for Infectious Disease"/>
            <person name="Wu L."/>
            <person name="Ma J."/>
        </authorList>
    </citation>
    <scope>NUCLEOTIDE SEQUENCE [LARGE SCALE GENOMIC DNA]</scope>
    <source>
        <strain evidence="4">CCM 7855</strain>
    </source>
</reference>
<keyword evidence="1" id="KW-0812">Transmembrane</keyword>